<proteinExistence type="predicted"/>
<sequence length="64" mass="6605">MGCRETGGSFVDGCYGRARAGGEPSALFAVFCVGVKRGRYRVAGPADNVVEQCGEAALVCVFEG</sequence>
<evidence type="ECO:0000313" key="1">
    <source>
        <dbReference type="EMBL" id="MPN43116.1"/>
    </source>
</evidence>
<gene>
    <name evidence="1" type="ORF">SDC9_190675</name>
</gene>
<comment type="caution">
    <text evidence="1">The sequence shown here is derived from an EMBL/GenBank/DDBJ whole genome shotgun (WGS) entry which is preliminary data.</text>
</comment>
<name>A0A645HWZ9_9ZZZZ</name>
<reference evidence="1" key="1">
    <citation type="submission" date="2019-08" db="EMBL/GenBank/DDBJ databases">
        <authorList>
            <person name="Kucharzyk K."/>
            <person name="Murdoch R.W."/>
            <person name="Higgins S."/>
            <person name="Loffler F."/>
        </authorList>
    </citation>
    <scope>NUCLEOTIDE SEQUENCE</scope>
</reference>
<accession>A0A645HWZ9</accession>
<dbReference type="EMBL" id="VSSQ01101309">
    <property type="protein sequence ID" value="MPN43116.1"/>
    <property type="molecule type" value="Genomic_DNA"/>
</dbReference>
<protein>
    <submittedName>
        <fullName evidence="1">Uncharacterized protein</fullName>
    </submittedName>
</protein>
<organism evidence="1">
    <name type="scientific">bioreactor metagenome</name>
    <dbReference type="NCBI Taxonomy" id="1076179"/>
    <lineage>
        <taxon>unclassified sequences</taxon>
        <taxon>metagenomes</taxon>
        <taxon>ecological metagenomes</taxon>
    </lineage>
</organism>
<dbReference type="AlphaFoldDB" id="A0A645HWZ9"/>